<dbReference type="Proteomes" id="UP000008792">
    <property type="component" value="Unassembled WGS sequence"/>
</dbReference>
<accession>B4LF94</accession>
<keyword evidence="1" id="KW-0812">Transmembrane</keyword>
<feature type="transmembrane region" description="Helical" evidence="1">
    <location>
        <begin position="126"/>
        <end position="147"/>
    </location>
</feature>
<dbReference type="OrthoDB" id="7846183at2759"/>
<feature type="transmembrane region" description="Helical" evidence="1">
    <location>
        <begin position="91"/>
        <end position="114"/>
    </location>
</feature>
<dbReference type="eggNOG" id="ENOG502TKQ1">
    <property type="taxonomic scope" value="Eukaryota"/>
</dbReference>
<dbReference type="AlphaFoldDB" id="B4LF94"/>
<dbReference type="EMBL" id="CH940647">
    <property type="protein sequence ID" value="EDW70282.1"/>
    <property type="molecule type" value="Genomic_DNA"/>
</dbReference>
<dbReference type="OMA" id="LMWNFYV"/>
<sequence length="185" mass="21206">MLYPPAFNLFLYNALLCHMIKYVDRCIDGRKGQASLWHYVPIIGDYLVPKETNLDLSMEYNEFPKALLNLNYLINALALLPGLVQHRWLAFLVALIVIWNLFVFERVLAFQLTLMWSLWLKDISSLTYAIIISFIAFMNTFHLILIVDSIKMQHGCLRTTVPNANEDEVAADVPLHDGRGDGHSP</sequence>
<evidence type="ECO:0000313" key="3">
    <source>
        <dbReference type="Proteomes" id="UP000008792"/>
    </source>
</evidence>
<dbReference type="HOGENOM" id="CLU_1653956_0_0_1"/>
<proteinExistence type="predicted"/>
<dbReference type="KEGG" id="dvi:6622438"/>
<gene>
    <name evidence="2" type="primary">Dvir\GJ11642</name>
    <name evidence="2" type="ORF">Dvir_GJ11642</name>
</gene>
<dbReference type="InParanoid" id="B4LF94"/>
<dbReference type="PhylomeDB" id="B4LF94"/>
<organism evidence="2 3">
    <name type="scientific">Drosophila virilis</name>
    <name type="common">Fruit fly</name>
    <dbReference type="NCBI Taxonomy" id="7244"/>
    <lineage>
        <taxon>Eukaryota</taxon>
        <taxon>Metazoa</taxon>
        <taxon>Ecdysozoa</taxon>
        <taxon>Arthropoda</taxon>
        <taxon>Hexapoda</taxon>
        <taxon>Insecta</taxon>
        <taxon>Pterygota</taxon>
        <taxon>Neoptera</taxon>
        <taxon>Endopterygota</taxon>
        <taxon>Diptera</taxon>
        <taxon>Brachycera</taxon>
        <taxon>Muscomorpha</taxon>
        <taxon>Ephydroidea</taxon>
        <taxon>Drosophilidae</taxon>
        <taxon>Drosophila</taxon>
    </lineage>
</organism>
<protein>
    <submittedName>
        <fullName evidence="2">Uncharacterized protein, isoform A</fullName>
    </submittedName>
</protein>
<evidence type="ECO:0000256" key="1">
    <source>
        <dbReference type="SAM" id="Phobius"/>
    </source>
</evidence>
<reference evidence="2 3" key="1">
    <citation type="journal article" date="2007" name="Nature">
        <title>Evolution of genes and genomes on the Drosophila phylogeny.</title>
        <authorList>
            <consortium name="Drosophila 12 Genomes Consortium"/>
            <person name="Clark A.G."/>
            <person name="Eisen M.B."/>
            <person name="Smith D.R."/>
            <person name="Bergman C.M."/>
            <person name="Oliver B."/>
            <person name="Markow T.A."/>
            <person name="Kaufman T.C."/>
            <person name="Kellis M."/>
            <person name="Gelbart W."/>
            <person name="Iyer V.N."/>
            <person name="Pollard D.A."/>
            <person name="Sackton T.B."/>
            <person name="Larracuente A.M."/>
            <person name="Singh N.D."/>
            <person name="Abad J.P."/>
            <person name="Abt D.N."/>
            <person name="Adryan B."/>
            <person name="Aguade M."/>
            <person name="Akashi H."/>
            <person name="Anderson W.W."/>
            <person name="Aquadro C.F."/>
            <person name="Ardell D.H."/>
            <person name="Arguello R."/>
            <person name="Artieri C.G."/>
            <person name="Barbash D.A."/>
            <person name="Barker D."/>
            <person name="Barsanti P."/>
            <person name="Batterham P."/>
            <person name="Batzoglou S."/>
            <person name="Begun D."/>
            <person name="Bhutkar A."/>
            <person name="Blanco E."/>
            <person name="Bosak S.A."/>
            <person name="Bradley R.K."/>
            <person name="Brand A.D."/>
            <person name="Brent M.R."/>
            <person name="Brooks A.N."/>
            <person name="Brown R.H."/>
            <person name="Butlin R.K."/>
            <person name="Caggese C."/>
            <person name="Calvi B.R."/>
            <person name="Bernardo de Carvalho A."/>
            <person name="Caspi A."/>
            <person name="Castrezana S."/>
            <person name="Celniker S.E."/>
            <person name="Chang J.L."/>
            <person name="Chapple C."/>
            <person name="Chatterji S."/>
            <person name="Chinwalla A."/>
            <person name="Civetta A."/>
            <person name="Clifton S.W."/>
            <person name="Comeron J.M."/>
            <person name="Costello J.C."/>
            <person name="Coyne J.A."/>
            <person name="Daub J."/>
            <person name="David R.G."/>
            <person name="Delcher A.L."/>
            <person name="Delehaunty K."/>
            <person name="Do C.B."/>
            <person name="Ebling H."/>
            <person name="Edwards K."/>
            <person name="Eickbush T."/>
            <person name="Evans J.D."/>
            <person name="Filipski A."/>
            <person name="Findeiss S."/>
            <person name="Freyhult E."/>
            <person name="Fulton L."/>
            <person name="Fulton R."/>
            <person name="Garcia A.C."/>
            <person name="Gardiner A."/>
            <person name="Garfield D.A."/>
            <person name="Garvin B.E."/>
            <person name="Gibson G."/>
            <person name="Gilbert D."/>
            <person name="Gnerre S."/>
            <person name="Godfrey J."/>
            <person name="Good R."/>
            <person name="Gotea V."/>
            <person name="Gravely B."/>
            <person name="Greenberg A.J."/>
            <person name="Griffiths-Jones S."/>
            <person name="Gross S."/>
            <person name="Guigo R."/>
            <person name="Gustafson E.A."/>
            <person name="Haerty W."/>
            <person name="Hahn M.W."/>
            <person name="Halligan D.L."/>
            <person name="Halpern A.L."/>
            <person name="Halter G.M."/>
            <person name="Han M.V."/>
            <person name="Heger A."/>
            <person name="Hillier L."/>
            <person name="Hinrichs A.S."/>
            <person name="Holmes I."/>
            <person name="Hoskins R.A."/>
            <person name="Hubisz M.J."/>
            <person name="Hultmark D."/>
            <person name="Huntley M.A."/>
            <person name="Jaffe D.B."/>
            <person name="Jagadeeshan S."/>
            <person name="Jeck W.R."/>
            <person name="Johnson J."/>
            <person name="Jones C.D."/>
            <person name="Jordan W.C."/>
            <person name="Karpen G.H."/>
            <person name="Kataoka E."/>
            <person name="Keightley P.D."/>
            <person name="Kheradpour P."/>
            <person name="Kirkness E.F."/>
            <person name="Koerich L.B."/>
            <person name="Kristiansen K."/>
            <person name="Kudrna D."/>
            <person name="Kulathinal R.J."/>
            <person name="Kumar S."/>
            <person name="Kwok R."/>
            <person name="Lander E."/>
            <person name="Langley C.H."/>
            <person name="Lapoint R."/>
            <person name="Lazzaro B.P."/>
            <person name="Lee S.J."/>
            <person name="Levesque L."/>
            <person name="Li R."/>
            <person name="Lin C.F."/>
            <person name="Lin M.F."/>
            <person name="Lindblad-Toh K."/>
            <person name="Llopart A."/>
            <person name="Long M."/>
            <person name="Low L."/>
            <person name="Lozovsky E."/>
            <person name="Lu J."/>
            <person name="Luo M."/>
            <person name="Machado C.A."/>
            <person name="Makalowski W."/>
            <person name="Marzo M."/>
            <person name="Matsuda M."/>
            <person name="Matzkin L."/>
            <person name="McAllister B."/>
            <person name="McBride C.S."/>
            <person name="McKernan B."/>
            <person name="McKernan K."/>
            <person name="Mendez-Lago M."/>
            <person name="Minx P."/>
            <person name="Mollenhauer M.U."/>
            <person name="Montooth K."/>
            <person name="Mount S.M."/>
            <person name="Mu X."/>
            <person name="Myers E."/>
            <person name="Negre B."/>
            <person name="Newfeld S."/>
            <person name="Nielsen R."/>
            <person name="Noor M.A."/>
            <person name="O'Grady P."/>
            <person name="Pachter L."/>
            <person name="Papaceit M."/>
            <person name="Parisi M.J."/>
            <person name="Parisi M."/>
            <person name="Parts L."/>
            <person name="Pedersen J.S."/>
            <person name="Pesole G."/>
            <person name="Phillippy A.M."/>
            <person name="Ponting C.P."/>
            <person name="Pop M."/>
            <person name="Porcelli D."/>
            <person name="Powell J.R."/>
            <person name="Prohaska S."/>
            <person name="Pruitt K."/>
            <person name="Puig M."/>
            <person name="Quesneville H."/>
            <person name="Ram K.R."/>
            <person name="Rand D."/>
            <person name="Rasmussen M.D."/>
            <person name="Reed L.K."/>
            <person name="Reenan R."/>
            <person name="Reily A."/>
            <person name="Remington K.A."/>
            <person name="Rieger T.T."/>
            <person name="Ritchie M.G."/>
            <person name="Robin C."/>
            <person name="Rogers Y.H."/>
            <person name="Rohde C."/>
            <person name="Rozas J."/>
            <person name="Rubenfield M.J."/>
            <person name="Ruiz A."/>
            <person name="Russo S."/>
            <person name="Salzberg S.L."/>
            <person name="Sanchez-Gracia A."/>
            <person name="Saranga D.J."/>
            <person name="Sato H."/>
            <person name="Schaeffer S.W."/>
            <person name="Schatz M.C."/>
            <person name="Schlenke T."/>
            <person name="Schwartz R."/>
            <person name="Segarra C."/>
            <person name="Singh R.S."/>
            <person name="Sirot L."/>
            <person name="Sirota M."/>
            <person name="Sisneros N.B."/>
            <person name="Smith C.D."/>
            <person name="Smith T.F."/>
            <person name="Spieth J."/>
            <person name="Stage D.E."/>
            <person name="Stark A."/>
            <person name="Stephan W."/>
            <person name="Strausberg R.L."/>
            <person name="Strempel S."/>
            <person name="Sturgill D."/>
            <person name="Sutton G."/>
            <person name="Sutton G.G."/>
            <person name="Tao W."/>
            <person name="Teichmann S."/>
            <person name="Tobari Y.N."/>
            <person name="Tomimura Y."/>
            <person name="Tsolas J.M."/>
            <person name="Valente V.L."/>
            <person name="Venter E."/>
            <person name="Venter J.C."/>
            <person name="Vicario S."/>
            <person name="Vieira F.G."/>
            <person name="Vilella A.J."/>
            <person name="Villasante A."/>
            <person name="Walenz B."/>
            <person name="Wang J."/>
            <person name="Wasserman M."/>
            <person name="Watts T."/>
            <person name="Wilson D."/>
            <person name="Wilson R.K."/>
            <person name="Wing R.A."/>
            <person name="Wolfner M.F."/>
            <person name="Wong A."/>
            <person name="Wong G.K."/>
            <person name="Wu C.I."/>
            <person name="Wu G."/>
            <person name="Yamamoto D."/>
            <person name="Yang H.P."/>
            <person name="Yang S.P."/>
            <person name="Yorke J.A."/>
            <person name="Yoshida K."/>
            <person name="Zdobnov E."/>
            <person name="Zhang P."/>
            <person name="Zhang Y."/>
            <person name="Zimin A.V."/>
            <person name="Baldwin J."/>
            <person name="Abdouelleil A."/>
            <person name="Abdulkadir J."/>
            <person name="Abebe A."/>
            <person name="Abera B."/>
            <person name="Abreu J."/>
            <person name="Acer S.C."/>
            <person name="Aftuck L."/>
            <person name="Alexander A."/>
            <person name="An P."/>
            <person name="Anderson E."/>
            <person name="Anderson S."/>
            <person name="Arachi H."/>
            <person name="Azer M."/>
            <person name="Bachantsang P."/>
            <person name="Barry A."/>
            <person name="Bayul T."/>
            <person name="Berlin A."/>
            <person name="Bessette D."/>
            <person name="Bloom T."/>
            <person name="Blye J."/>
            <person name="Boguslavskiy L."/>
            <person name="Bonnet C."/>
            <person name="Boukhgalter B."/>
            <person name="Bourzgui I."/>
            <person name="Brown A."/>
            <person name="Cahill P."/>
            <person name="Channer S."/>
            <person name="Cheshatsang Y."/>
            <person name="Chuda L."/>
            <person name="Citroen M."/>
            <person name="Collymore A."/>
            <person name="Cooke P."/>
            <person name="Costello M."/>
            <person name="D'Aco K."/>
            <person name="Daza R."/>
            <person name="De Haan G."/>
            <person name="DeGray S."/>
            <person name="DeMaso C."/>
            <person name="Dhargay N."/>
            <person name="Dooley K."/>
            <person name="Dooley E."/>
            <person name="Doricent M."/>
            <person name="Dorje P."/>
            <person name="Dorjee K."/>
            <person name="Dupes A."/>
            <person name="Elong R."/>
            <person name="Falk J."/>
            <person name="Farina A."/>
            <person name="Faro S."/>
            <person name="Ferguson D."/>
            <person name="Fisher S."/>
            <person name="Foley C.D."/>
            <person name="Franke A."/>
            <person name="Friedrich D."/>
            <person name="Gadbois L."/>
            <person name="Gearin G."/>
            <person name="Gearin C.R."/>
            <person name="Giannoukos G."/>
            <person name="Goode T."/>
            <person name="Graham J."/>
            <person name="Grandbois E."/>
            <person name="Grewal S."/>
            <person name="Gyaltsen K."/>
            <person name="Hafez N."/>
            <person name="Hagos B."/>
            <person name="Hall J."/>
            <person name="Henson C."/>
            <person name="Hollinger A."/>
            <person name="Honan T."/>
            <person name="Huard M.D."/>
            <person name="Hughes L."/>
            <person name="Hurhula B."/>
            <person name="Husby M.E."/>
            <person name="Kamat A."/>
            <person name="Kanga B."/>
            <person name="Kashin S."/>
            <person name="Khazanovich D."/>
            <person name="Kisner P."/>
            <person name="Lance K."/>
            <person name="Lara M."/>
            <person name="Lee W."/>
            <person name="Lennon N."/>
            <person name="Letendre F."/>
            <person name="LeVine R."/>
            <person name="Lipovsky A."/>
            <person name="Liu X."/>
            <person name="Liu J."/>
            <person name="Liu S."/>
            <person name="Lokyitsang T."/>
            <person name="Lokyitsang Y."/>
            <person name="Lubonja R."/>
            <person name="Lui A."/>
            <person name="MacDonald P."/>
            <person name="Magnisalis V."/>
            <person name="Maru K."/>
            <person name="Matthews C."/>
            <person name="McCusker W."/>
            <person name="McDonough S."/>
            <person name="Mehta T."/>
            <person name="Meldrim J."/>
            <person name="Meneus L."/>
            <person name="Mihai O."/>
            <person name="Mihalev A."/>
            <person name="Mihova T."/>
            <person name="Mittelman R."/>
            <person name="Mlenga V."/>
            <person name="Montmayeur A."/>
            <person name="Mulrain L."/>
            <person name="Navidi A."/>
            <person name="Naylor J."/>
            <person name="Negash T."/>
            <person name="Nguyen T."/>
            <person name="Nguyen N."/>
            <person name="Nicol R."/>
            <person name="Norbu C."/>
            <person name="Norbu N."/>
            <person name="Novod N."/>
            <person name="O'Neill B."/>
            <person name="Osman S."/>
            <person name="Markiewicz E."/>
            <person name="Oyono O.L."/>
            <person name="Patti C."/>
            <person name="Phunkhang P."/>
            <person name="Pierre F."/>
            <person name="Priest M."/>
            <person name="Raghuraman S."/>
            <person name="Rege F."/>
            <person name="Reyes R."/>
            <person name="Rise C."/>
            <person name="Rogov P."/>
            <person name="Ross K."/>
            <person name="Ryan E."/>
            <person name="Settipalli S."/>
            <person name="Shea T."/>
            <person name="Sherpa N."/>
            <person name="Shi L."/>
            <person name="Shih D."/>
            <person name="Sparrow T."/>
            <person name="Spaulding J."/>
            <person name="Stalker J."/>
            <person name="Stange-Thomann N."/>
            <person name="Stavropoulos S."/>
            <person name="Stone C."/>
            <person name="Strader C."/>
            <person name="Tesfaye S."/>
            <person name="Thomson T."/>
            <person name="Thoulutsang Y."/>
            <person name="Thoulutsang D."/>
            <person name="Topham K."/>
            <person name="Topping I."/>
            <person name="Tsamla T."/>
            <person name="Vassiliev H."/>
            <person name="Vo A."/>
            <person name="Wangchuk T."/>
            <person name="Wangdi T."/>
            <person name="Weiand M."/>
            <person name="Wilkinson J."/>
            <person name="Wilson A."/>
            <person name="Yadav S."/>
            <person name="Young G."/>
            <person name="Yu Q."/>
            <person name="Zembek L."/>
            <person name="Zhong D."/>
            <person name="Zimmer A."/>
            <person name="Zwirko Z."/>
            <person name="Jaffe D.B."/>
            <person name="Alvarez P."/>
            <person name="Brockman W."/>
            <person name="Butler J."/>
            <person name="Chin C."/>
            <person name="Gnerre S."/>
            <person name="Grabherr M."/>
            <person name="Kleber M."/>
            <person name="Mauceli E."/>
            <person name="MacCallum I."/>
        </authorList>
    </citation>
    <scope>NUCLEOTIDE SEQUENCE [LARGE SCALE GENOMIC DNA]</scope>
    <source>
        <strain evidence="3">Tucson 15010-1051.87</strain>
    </source>
</reference>
<name>B4LF94_DROVI</name>
<evidence type="ECO:0000313" key="2">
    <source>
        <dbReference type="EMBL" id="EDW70282.1"/>
    </source>
</evidence>
<feature type="transmembrane region" description="Helical" evidence="1">
    <location>
        <begin position="66"/>
        <end position="84"/>
    </location>
</feature>
<keyword evidence="1" id="KW-0472">Membrane</keyword>
<keyword evidence="3" id="KW-1185">Reference proteome</keyword>
<keyword evidence="1" id="KW-1133">Transmembrane helix</keyword>